<proteinExistence type="predicted"/>
<organism evidence="7 8">
    <name type="scientific">Saltatorellus ferox</name>
    <dbReference type="NCBI Taxonomy" id="2528018"/>
    <lineage>
        <taxon>Bacteria</taxon>
        <taxon>Pseudomonadati</taxon>
        <taxon>Planctomycetota</taxon>
        <taxon>Planctomycetia</taxon>
        <taxon>Planctomycetia incertae sedis</taxon>
        <taxon>Saltatorellus</taxon>
    </lineage>
</organism>
<evidence type="ECO:0000313" key="8">
    <source>
        <dbReference type="Proteomes" id="UP000320390"/>
    </source>
</evidence>
<evidence type="ECO:0000256" key="2">
    <source>
        <dbReference type="ARBA" id="ARBA00022692"/>
    </source>
</evidence>
<gene>
    <name evidence="7" type="primary">ybdG</name>
    <name evidence="7" type="ORF">Poly30_03080</name>
</gene>
<dbReference type="GO" id="GO:0008381">
    <property type="term" value="F:mechanosensitive monoatomic ion channel activity"/>
    <property type="evidence" value="ECO:0007669"/>
    <property type="project" value="InterPro"/>
</dbReference>
<dbReference type="Gene3D" id="2.30.30.60">
    <property type="match status" value="1"/>
</dbReference>
<sequence precursor="true">MSSPHFVFCLIQAPRLEPLERLAEPSRLDEWLHTGGAWLGVAVLAVLANLFAKKVIVRGISKLVRHTKTTWDDLFVDHDILERLSHLAPALVIYLAAPFLLNEPEDQIYEDYLRRFANAWMILAGARAIHALIEALVDVGQRSHTTRAKPLRSYAQVAELVIWLAAAILSVSVIMQRSPTVLLTGLGAMTAILLLVFKDSILGFLASLRLASNDMLRVGDWVEVPSYGADGDVIDIGLHTVKVQNWDKTISMVPTHSFVTGTFKNWRGMTESGGRRIKRCLSLDMTSVRFLDDADVERLRKIQCLRPYLDLRAKEVAAWNEVHSVDAENPVNGRRLTNLGTFRAYIEAYLEGLEPIREDMTFLVRQLAPSATGIPLEIYCFSREQRWKHFEGIMGDIFDHLLAAVGQFDLRVYQQPGSEDLRKMVADRLSVSPSPTLP</sequence>
<feature type="transmembrane region" description="Helical" evidence="5">
    <location>
        <begin position="31"/>
        <end position="52"/>
    </location>
</feature>
<dbReference type="RefSeq" id="WP_145194257.1">
    <property type="nucleotide sequence ID" value="NZ_CP036434.1"/>
</dbReference>
<dbReference type="Pfam" id="PF00924">
    <property type="entry name" value="MS_channel_2nd"/>
    <property type="match status" value="1"/>
</dbReference>
<evidence type="ECO:0000256" key="1">
    <source>
        <dbReference type="ARBA" id="ARBA00004370"/>
    </source>
</evidence>
<evidence type="ECO:0000256" key="3">
    <source>
        <dbReference type="ARBA" id="ARBA00022989"/>
    </source>
</evidence>
<comment type="subcellular location">
    <subcellularLocation>
        <location evidence="1">Membrane</location>
    </subcellularLocation>
</comment>
<feature type="transmembrane region" description="Helical" evidence="5">
    <location>
        <begin position="157"/>
        <end position="175"/>
    </location>
</feature>
<dbReference type="GO" id="GO:0071470">
    <property type="term" value="P:cellular response to osmotic stress"/>
    <property type="evidence" value="ECO:0007669"/>
    <property type="project" value="InterPro"/>
</dbReference>
<dbReference type="PANTHER" id="PTHR30414">
    <property type="entry name" value="MINICONDUCTANCE MECHANOSENSITIVE CHANNEL YBDG"/>
    <property type="match status" value="1"/>
</dbReference>
<evidence type="ECO:0000256" key="5">
    <source>
        <dbReference type="SAM" id="Phobius"/>
    </source>
</evidence>
<evidence type="ECO:0000259" key="6">
    <source>
        <dbReference type="Pfam" id="PF00924"/>
    </source>
</evidence>
<dbReference type="OrthoDB" id="9775207at2"/>
<dbReference type="EMBL" id="CP036434">
    <property type="protein sequence ID" value="QDV04815.1"/>
    <property type="molecule type" value="Genomic_DNA"/>
</dbReference>
<dbReference type="PANTHER" id="PTHR30414:SF0">
    <property type="entry name" value="MINICONDUCTANCE MECHANOSENSITIVE CHANNEL YBDG"/>
    <property type="match status" value="1"/>
</dbReference>
<feature type="domain" description="Mechanosensitive ion channel MscS" evidence="6">
    <location>
        <begin position="199"/>
        <end position="267"/>
    </location>
</feature>
<evidence type="ECO:0000256" key="4">
    <source>
        <dbReference type="ARBA" id="ARBA00023136"/>
    </source>
</evidence>
<name>A0A518EL44_9BACT</name>
<keyword evidence="8" id="KW-1185">Reference proteome</keyword>
<protein>
    <submittedName>
        <fullName evidence="7">Miniconductance mechanosensitive channel YbdG</fullName>
    </submittedName>
</protein>
<evidence type="ECO:0000313" key="7">
    <source>
        <dbReference type="EMBL" id="QDV04815.1"/>
    </source>
</evidence>
<reference evidence="7 8" key="1">
    <citation type="submission" date="2019-02" db="EMBL/GenBank/DDBJ databases">
        <title>Deep-cultivation of Planctomycetes and their phenomic and genomic characterization uncovers novel biology.</title>
        <authorList>
            <person name="Wiegand S."/>
            <person name="Jogler M."/>
            <person name="Boedeker C."/>
            <person name="Pinto D."/>
            <person name="Vollmers J."/>
            <person name="Rivas-Marin E."/>
            <person name="Kohn T."/>
            <person name="Peeters S.H."/>
            <person name="Heuer A."/>
            <person name="Rast P."/>
            <person name="Oberbeckmann S."/>
            <person name="Bunk B."/>
            <person name="Jeske O."/>
            <person name="Meyerdierks A."/>
            <person name="Storesund J.E."/>
            <person name="Kallscheuer N."/>
            <person name="Luecker S."/>
            <person name="Lage O.M."/>
            <person name="Pohl T."/>
            <person name="Merkel B.J."/>
            <person name="Hornburger P."/>
            <person name="Mueller R.-W."/>
            <person name="Bruemmer F."/>
            <person name="Labrenz M."/>
            <person name="Spormann A.M."/>
            <person name="Op den Camp H."/>
            <person name="Overmann J."/>
            <person name="Amann R."/>
            <person name="Jetten M.S.M."/>
            <person name="Mascher T."/>
            <person name="Medema M.H."/>
            <person name="Devos D.P."/>
            <person name="Kaster A.-K."/>
            <person name="Ovreas L."/>
            <person name="Rohde M."/>
            <person name="Galperin M.Y."/>
            <person name="Jogler C."/>
        </authorList>
    </citation>
    <scope>NUCLEOTIDE SEQUENCE [LARGE SCALE GENOMIC DNA]</scope>
    <source>
        <strain evidence="7 8">Poly30</strain>
    </source>
</reference>
<dbReference type="InterPro" id="IPR023408">
    <property type="entry name" value="MscS_beta-dom_sf"/>
</dbReference>
<keyword evidence="2 5" id="KW-0812">Transmembrane</keyword>
<accession>A0A518EL44</accession>
<dbReference type="InterPro" id="IPR030192">
    <property type="entry name" value="YbdG"/>
</dbReference>
<feature type="transmembrane region" description="Helical" evidence="5">
    <location>
        <begin position="181"/>
        <end position="208"/>
    </location>
</feature>
<dbReference type="InterPro" id="IPR006685">
    <property type="entry name" value="MscS_channel_2nd"/>
</dbReference>
<keyword evidence="3 5" id="KW-1133">Transmembrane helix</keyword>
<keyword evidence="4 5" id="KW-0472">Membrane</keyword>
<dbReference type="Proteomes" id="UP000320390">
    <property type="component" value="Chromosome"/>
</dbReference>
<dbReference type="InterPro" id="IPR010920">
    <property type="entry name" value="LSM_dom_sf"/>
</dbReference>
<dbReference type="AlphaFoldDB" id="A0A518EL44"/>
<dbReference type="GO" id="GO:0005886">
    <property type="term" value="C:plasma membrane"/>
    <property type="evidence" value="ECO:0007669"/>
    <property type="project" value="TreeGrafter"/>
</dbReference>
<dbReference type="SUPFAM" id="SSF50182">
    <property type="entry name" value="Sm-like ribonucleoproteins"/>
    <property type="match status" value="1"/>
</dbReference>